<keyword evidence="1" id="KW-1277">Toxin-antitoxin system</keyword>
<dbReference type="InterPro" id="IPR007712">
    <property type="entry name" value="RelE/ParE_toxin"/>
</dbReference>
<name>A0A0F9A135_9ZZZZ</name>
<gene>
    <name evidence="2" type="ORF">LCGC14_2904930</name>
</gene>
<evidence type="ECO:0000313" key="2">
    <source>
        <dbReference type="EMBL" id="KKK72334.1"/>
    </source>
</evidence>
<reference evidence="2" key="1">
    <citation type="journal article" date="2015" name="Nature">
        <title>Complex archaea that bridge the gap between prokaryotes and eukaryotes.</title>
        <authorList>
            <person name="Spang A."/>
            <person name="Saw J.H."/>
            <person name="Jorgensen S.L."/>
            <person name="Zaremba-Niedzwiedzka K."/>
            <person name="Martijn J."/>
            <person name="Lind A.E."/>
            <person name="van Eijk R."/>
            <person name="Schleper C."/>
            <person name="Guy L."/>
            <person name="Ettema T.J."/>
        </authorList>
    </citation>
    <scope>NUCLEOTIDE SEQUENCE</scope>
</reference>
<comment type="caution">
    <text evidence="2">The sequence shown here is derived from an EMBL/GenBank/DDBJ whole genome shotgun (WGS) entry which is preliminary data.</text>
</comment>
<dbReference type="InterPro" id="IPR035093">
    <property type="entry name" value="RelE/ParE_toxin_dom_sf"/>
</dbReference>
<sequence length="66" mass="7781">MVEIEWSSTAENDLNEIVDYIGQDSPQYASFFYEQILDKIEKLLNLPILLSFEIFISFTLGKRYLQ</sequence>
<dbReference type="EMBL" id="LAZR01057305">
    <property type="protein sequence ID" value="KKK72334.1"/>
    <property type="molecule type" value="Genomic_DNA"/>
</dbReference>
<accession>A0A0F9A135</accession>
<evidence type="ECO:0000256" key="1">
    <source>
        <dbReference type="ARBA" id="ARBA00022649"/>
    </source>
</evidence>
<dbReference type="AlphaFoldDB" id="A0A0F9A135"/>
<dbReference type="Pfam" id="PF05016">
    <property type="entry name" value="ParE_toxin"/>
    <property type="match status" value="1"/>
</dbReference>
<organism evidence="2">
    <name type="scientific">marine sediment metagenome</name>
    <dbReference type="NCBI Taxonomy" id="412755"/>
    <lineage>
        <taxon>unclassified sequences</taxon>
        <taxon>metagenomes</taxon>
        <taxon>ecological metagenomes</taxon>
    </lineage>
</organism>
<proteinExistence type="predicted"/>
<evidence type="ECO:0008006" key="3">
    <source>
        <dbReference type="Google" id="ProtNLM"/>
    </source>
</evidence>
<protein>
    <recommendedName>
        <fullName evidence="3">Plasmid stabilization system protein</fullName>
    </recommendedName>
</protein>
<dbReference type="Gene3D" id="3.30.2310.20">
    <property type="entry name" value="RelE-like"/>
    <property type="match status" value="1"/>
</dbReference>